<dbReference type="InterPro" id="IPR001878">
    <property type="entry name" value="Znf_CCHC"/>
</dbReference>
<protein>
    <submittedName>
        <fullName evidence="3">Retrovirus-related Pol polyprotein from transposon 17.6</fullName>
    </submittedName>
</protein>
<reference evidence="3" key="1">
    <citation type="submission" date="2020-08" db="EMBL/GenBank/DDBJ databases">
        <title>Multicomponent nature underlies the extraordinary mechanical properties of spider dragline silk.</title>
        <authorList>
            <person name="Kono N."/>
            <person name="Nakamura H."/>
            <person name="Mori M."/>
            <person name="Yoshida Y."/>
            <person name="Ohtoshi R."/>
            <person name="Malay A.D."/>
            <person name="Moran D.A.P."/>
            <person name="Tomita M."/>
            <person name="Numata K."/>
            <person name="Arakawa K."/>
        </authorList>
    </citation>
    <scope>NUCLEOTIDE SEQUENCE</scope>
</reference>
<keyword evidence="1" id="KW-0862">Zinc</keyword>
<evidence type="ECO:0000259" key="2">
    <source>
        <dbReference type="PROSITE" id="PS50158"/>
    </source>
</evidence>
<dbReference type="PROSITE" id="PS50158">
    <property type="entry name" value="ZF_CCHC"/>
    <property type="match status" value="1"/>
</dbReference>
<keyword evidence="1" id="KW-0479">Metal-binding</keyword>
<evidence type="ECO:0000313" key="4">
    <source>
        <dbReference type="Proteomes" id="UP000886998"/>
    </source>
</evidence>
<dbReference type="OrthoDB" id="6436563at2759"/>
<dbReference type="SUPFAM" id="SSF50630">
    <property type="entry name" value="Acid proteases"/>
    <property type="match status" value="1"/>
</dbReference>
<dbReference type="PANTHER" id="PTHR46888">
    <property type="entry name" value="ZINC KNUCKLE DOMAINCONTAINING PROTEIN-RELATED"/>
    <property type="match status" value="1"/>
</dbReference>
<dbReference type="GO" id="GO:0003676">
    <property type="term" value="F:nucleic acid binding"/>
    <property type="evidence" value="ECO:0007669"/>
    <property type="project" value="InterPro"/>
</dbReference>
<name>A0A8X6IJM6_9ARAC</name>
<organism evidence="3 4">
    <name type="scientific">Trichonephila inaurata madagascariensis</name>
    <dbReference type="NCBI Taxonomy" id="2747483"/>
    <lineage>
        <taxon>Eukaryota</taxon>
        <taxon>Metazoa</taxon>
        <taxon>Ecdysozoa</taxon>
        <taxon>Arthropoda</taxon>
        <taxon>Chelicerata</taxon>
        <taxon>Arachnida</taxon>
        <taxon>Araneae</taxon>
        <taxon>Araneomorphae</taxon>
        <taxon>Entelegynae</taxon>
        <taxon>Araneoidea</taxon>
        <taxon>Nephilidae</taxon>
        <taxon>Trichonephila</taxon>
        <taxon>Trichonephila inaurata</taxon>
    </lineage>
</organism>
<dbReference type="GO" id="GO:0008270">
    <property type="term" value="F:zinc ion binding"/>
    <property type="evidence" value="ECO:0007669"/>
    <property type="project" value="UniProtKB-KW"/>
</dbReference>
<dbReference type="InterPro" id="IPR021109">
    <property type="entry name" value="Peptidase_aspartic_dom_sf"/>
</dbReference>
<keyword evidence="1" id="KW-0863">Zinc-finger</keyword>
<dbReference type="Proteomes" id="UP000886998">
    <property type="component" value="Unassembled WGS sequence"/>
</dbReference>
<dbReference type="PANTHER" id="PTHR46888:SF1">
    <property type="entry name" value="RIBONUCLEASE H"/>
    <property type="match status" value="1"/>
</dbReference>
<proteinExistence type="predicted"/>
<evidence type="ECO:0000256" key="1">
    <source>
        <dbReference type="PROSITE-ProRule" id="PRU00047"/>
    </source>
</evidence>
<keyword evidence="4" id="KW-1185">Reference proteome</keyword>
<dbReference type="Gene3D" id="2.40.70.10">
    <property type="entry name" value="Acid Proteases"/>
    <property type="match status" value="1"/>
</dbReference>
<dbReference type="EMBL" id="BMAV01026147">
    <property type="protein sequence ID" value="GFS47871.1"/>
    <property type="molecule type" value="Genomic_DNA"/>
</dbReference>
<gene>
    <name evidence="3" type="primary">pol_3085</name>
    <name evidence="3" type="ORF">TNIN_115301</name>
</gene>
<comment type="caution">
    <text evidence="3">The sequence shown here is derived from an EMBL/GenBank/DDBJ whole genome shotgun (WGS) entry which is preliminary data.</text>
</comment>
<sequence length="503" mass="56767">MEYLANGVSTELGLEIGEMMRVIDFKNLILTSKGYDEQFTKTLLETIIETRVQAERDEKEENDYKRKQEGLILELERMKLSMTATSTNTSATAAEKINIQHLIPRFVENSDISTYLKIFERQCEQVNIGEVDYVTHLLPMLPIDISHIILREPKDKLENYQHIKQLKKRVSKEVKEHFVDIWGDIKSSSELVQKLDDYEIARGKTSNHKVLPDVRTFFPSKINKQIGTRTVDKAKEEPRKSFRGHSQFESRNPLSCYGCGKTGYIKSKCPDCNPSKGDPAHFGILKVNSLSPSNRNAVLRISINGVSGTAFADSGASHSIAGATLYTILLQQGAAFEKTSISLSFADGLVTQKEVLRTFQTVLLEGRKFKTPFIILPDAKNNSTLLGVDFLENAGIVLNFRKNCWTFCDDSRKSYNFVTPYQSTSVNVRPVAINNCQLREDEGQELLGSQNLVQSCLACNGSCAIKHHSTLFGAVYRNSALCHKLYYLPLLQPVTKLWELKYV</sequence>
<evidence type="ECO:0000313" key="3">
    <source>
        <dbReference type="EMBL" id="GFS47871.1"/>
    </source>
</evidence>
<dbReference type="AlphaFoldDB" id="A0A8X6IJM6"/>
<feature type="domain" description="CCHC-type" evidence="2">
    <location>
        <begin position="256"/>
        <end position="271"/>
    </location>
</feature>
<accession>A0A8X6IJM6</accession>